<proteinExistence type="predicted"/>
<dbReference type="EMBL" id="SSTD01001743">
    <property type="protein sequence ID" value="TYK29311.1"/>
    <property type="molecule type" value="Genomic_DNA"/>
</dbReference>
<accession>A0A5A7TN70</accession>
<dbReference type="Proteomes" id="UP000321393">
    <property type="component" value="Unassembled WGS sequence"/>
</dbReference>
<evidence type="ECO:0000313" key="2">
    <source>
        <dbReference type="EMBL" id="TYK29311.1"/>
    </source>
</evidence>
<organism evidence="1 3">
    <name type="scientific">Cucumis melo var. makuwa</name>
    <name type="common">Oriental melon</name>
    <dbReference type="NCBI Taxonomy" id="1194695"/>
    <lineage>
        <taxon>Eukaryota</taxon>
        <taxon>Viridiplantae</taxon>
        <taxon>Streptophyta</taxon>
        <taxon>Embryophyta</taxon>
        <taxon>Tracheophyta</taxon>
        <taxon>Spermatophyta</taxon>
        <taxon>Magnoliopsida</taxon>
        <taxon>eudicotyledons</taxon>
        <taxon>Gunneridae</taxon>
        <taxon>Pentapetalae</taxon>
        <taxon>rosids</taxon>
        <taxon>fabids</taxon>
        <taxon>Cucurbitales</taxon>
        <taxon>Cucurbitaceae</taxon>
        <taxon>Benincaseae</taxon>
        <taxon>Cucumis</taxon>
    </lineage>
</organism>
<dbReference type="AlphaFoldDB" id="A0A5A7TN70"/>
<evidence type="ECO:0000313" key="4">
    <source>
        <dbReference type="Proteomes" id="UP000321947"/>
    </source>
</evidence>
<name>A0A5A7TN70_CUCMM</name>
<protein>
    <submittedName>
        <fullName evidence="1">Uncharacterized protein</fullName>
    </submittedName>
</protein>
<dbReference type="EMBL" id="SSTE01015327">
    <property type="protein sequence ID" value="KAA0043247.1"/>
    <property type="molecule type" value="Genomic_DNA"/>
</dbReference>
<evidence type="ECO:0000313" key="1">
    <source>
        <dbReference type="EMBL" id="KAA0043247.1"/>
    </source>
</evidence>
<dbReference type="Proteomes" id="UP000321947">
    <property type="component" value="Unassembled WGS sequence"/>
</dbReference>
<gene>
    <name evidence="2" type="ORF">E5676_scaffold129G00160</name>
    <name evidence="1" type="ORF">E6C27_scaffold110G001310</name>
</gene>
<comment type="caution">
    <text evidence="1">The sequence shown here is derived from an EMBL/GenBank/DDBJ whole genome shotgun (WGS) entry which is preliminary data.</text>
</comment>
<sequence length="136" mass="15462">MSSHEHNLQLILVYNGVLNDVQDLSPLTTNMCPLKLEDDTKELVSMVHVESLDDDFNDNDNAFGMKMSSNYVDVNMEAFEVSKANVRTHLARHTELINDHIPMLEGSMYSDDEQLVSVEKRKRIEKLMAHTIVISG</sequence>
<reference evidence="3 4" key="1">
    <citation type="submission" date="2019-08" db="EMBL/GenBank/DDBJ databases">
        <title>Draft genome sequences of two oriental melons (Cucumis melo L. var makuwa).</title>
        <authorList>
            <person name="Kwon S.-Y."/>
        </authorList>
    </citation>
    <scope>NUCLEOTIDE SEQUENCE [LARGE SCALE GENOMIC DNA]</scope>
    <source>
        <strain evidence="4">cv. Chang Bougi</strain>
        <strain evidence="3">cv. SW 3</strain>
        <tissue evidence="1">Leaf</tissue>
    </source>
</reference>
<evidence type="ECO:0000313" key="3">
    <source>
        <dbReference type="Proteomes" id="UP000321393"/>
    </source>
</evidence>